<evidence type="ECO:0000256" key="1">
    <source>
        <dbReference type="SAM" id="MobiDB-lite"/>
    </source>
</evidence>
<dbReference type="PANTHER" id="PTHR47229">
    <property type="entry name" value="TRANSMEMBRANE PROTEIN 141"/>
    <property type="match status" value="1"/>
</dbReference>
<dbReference type="InterPro" id="IPR038259">
    <property type="entry name" value="Tmem141_sf"/>
</dbReference>
<organism evidence="2 3">
    <name type="scientific">Denticeps clupeoides</name>
    <name type="common">denticle herring</name>
    <dbReference type="NCBI Taxonomy" id="299321"/>
    <lineage>
        <taxon>Eukaryota</taxon>
        <taxon>Metazoa</taxon>
        <taxon>Chordata</taxon>
        <taxon>Craniata</taxon>
        <taxon>Vertebrata</taxon>
        <taxon>Euteleostomi</taxon>
        <taxon>Actinopterygii</taxon>
        <taxon>Neopterygii</taxon>
        <taxon>Teleostei</taxon>
        <taxon>Clupei</taxon>
        <taxon>Clupeiformes</taxon>
        <taxon>Denticipitoidei</taxon>
        <taxon>Denticipitidae</taxon>
        <taxon>Denticeps</taxon>
    </lineage>
</organism>
<dbReference type="AlphaFoldDB" id="A0AAY4CD81"/>
<dbReference type="InterPro" id="IPR026788">
    <property type="entry name" value="Tmem141"/>
</dbReference>
<name>A0AAY4CD81_9TELE</name>
<proteinExistence type="predicted"/>
<dbReference type="Proteomes" id="UP000694580">
    <property type="component" value="Chromosome 3"/>
</dbReference>
<accession>A0AAY4CD81</accession>
<dbReference type="Gene3D" id="1.10.3350.20">
    <property type="entry name" value="Tmem141 protein family"/>
    <property type="match status" value="2"/>
</dbReference>
<dbReference type="PANTHER" id="PTHR47229:SF1">
    <property type="entry name" value="TRANSMEMBRANE PROTEIN 141"/>
    <property type="match status" value="1"/>
</dbReference>
<dbReference type="GeneTree" id="ENSGT00940000153116"/>
<evidence type="ECO:0000313" key="3">
    <source>
        <dbReference type="Proteomes" id="UP000694580"/>
    </source>
</evidence>
<dbReference type="Ensembl" id="ENSDCDT00010038549.1">
    <property type="protein sequence ID" value="ENSDCDP00010031150.1"/>
    <property type="gene ID" value="ENSDCDG00010019861.1"/>
</dbReference>
<reference evidence="2 3" key="1">
    <citation type="submission" date="2020-06" db="EMBL/GenBank/DDBJ databases">
        <authorList>
            <consortium name="Wellcome Sanger Institute Data Sharing"/>
        </authorList>
    </citation>
    <scope>NUCLEOTIDE SEQUENCE [LARGE SCALE GENOMIC DNA]</scope>
</reference>
<reference evidence="2" key="3">
    <citation type="submission" date="2025-09" db="UniProtKB">
        <authorList>
            <consortium name="Ensembl"/>
        </authorList>
    </citation>
    <scope>IDENTIFICATION</scope>
</reference>
<reference evidence="2" key="2">
    <citation type="submission" date="2025-08" db="UniProtKB">
        <authorList>
            <consortium name="Ensembl"/>
        </authorList>
    </citation>
    <scope>IDENTIFICATION</scope>
</reference>
<evidence type="ECO:0000313" key="2">
    <source>
        <dbReference type="Ensembl" id="ENSDCDP00010031150.1"/>
    </source>
</evidence>
<protein>
    <recommendedName>
        <fullName evidence="4">Transmembrane protein 141</fullName>
    </recommendedName>
</protein>
<feature type="region of interest" description="Disordered" evidence="1">
    <location>
        <begin position="187"/>
        <end position="213"/>
    </location>
</feature>
<evidence type="ECO:0008006" key="4">
    <source>
        <dbReference type="Google" id="ProtNLM"/>
    </source>
</evidence>
<dbReference type="Pfam" id="PF15110">
    <property type="entry name" value="TMEM141"/>
    <property type="match status" value="2"/>
</dbReference>
<sequence length="213" mass="23370">MIFQCTDTSRPHGGELCWNLLLVDPLSSVCGTRSTGYVAGRLVFFARGMVNLGVRKVDDELAAKRPGLQQYAACQSHAFMKGVGTFILGESDHVSYLHATPGKGGIHVFSTPEISEVEQRPLVFLLGTGALFSVQAAVQRRIPYPFQWNLLISIVGSSVGSYAVTRRETQKCSDLWIFLETGRYPGQTPEQEETAHSTESPQPKVTVYGDVMD</sequence>
<keyword evidence="3" id="KW-1185">Reference proteome</keyword>
<gene>
    <name evidence="2" type="primary">tmem141</name>
</gene>